<name>A0ABW3CJ64_9ACTN</name>
<dbReference type="EMBL" id="JBHTIR010002631">
    <property type="protein sequence ID" value="MFD0854019.1"/>
    <property type="molecule type" value="Genomic_DNA"/>
</dbReference>
<sequence>LPGTQHRDGLRPQDLHDADDLFAADPSLRWEPRVTIPLRAGDCTFHSGLTGHMALPNRTDMARLAHVNIYMDAATAYSGAAHVVTDGLGLAAGDRLDGETFPRPWA</sequence>
<keyword evidence="1" id="KW-0560">Oxidoreductase</keyword>
<dbReference type="SUPFAM" id="SSF51197">
    <property type="entry name" value="Clavaminate synthase-like"/>
    <property type="match status" value="1"/>
</dbReference>
<dbReference type="Proteomes" id="UP001597083">
    <property type="component" value="Unassembled WGS sequence"/>
</dbReference>
<dbReference type="Pfam" id="PF05721">
    <property type="entry name" value="PhyH"/>
    <property type="match status" value="1"/>
</dbReference>
<comment type="caution">
    <text evidence="1">The sequence shown here is derived from an EMBL/GenBank/DDBJ whole genome shotgun (WGS) entry which is preliminary data.</text>
</comment>
<evidence type="ECO:0000313" key="2">
    <source>
        <dbReference type="Proteomes" id="UP001597083"/>
    </source>
</evidence>
<organism evidence="1 2">
    <name type="scientific">Actinomadura adrarensis</name>
    <dbReference type="NCBI Taxonomy" id="1819600"/>
    <lineage>
        <taxon>Bacteria</taxon>
        <taxon>Bacillati</taxon>
        <taxon>Actinomycetota</taxon>
        <taxon>Actinomycetes</taxon>
        <taxon>Streptosporangiales</taxon>
        <taxon>Thermomonosporaceae</taxon>
        <taxon>Actinomadura</taxon>
    </lineage>
</organism>
<protein>
    <submittedName>
        <fullName evidence="1">Phytanoyl-CoA dioxygenase family protein</fullName>
    </submittedName>
</protein>
<keyword evidence="2" id="KW-1185">Reference proteome</keyword>
<gene>
    <name evidence="1" type="ORF">ACFQ07_17410</name>
</gene>
<reference evidence="2" key="1">
    <citation type="journal article" date="2019" name="Int. J. Syst. Evol. Microbiol.">
        <title>The Global Catalogue of Microorganisms (GCM) 10K type strain sequencing project: providing services to taxonomists for standard genome sequencing and annotation.</title>
        <authorList>
            <consortium name="The Broad Institute Genomics Platform"/>
            <consortium name="The Broad Institute Genome Sequencing Center for Infectious Disease"/>
            <person name="Wu L."/>
            <person name="Ma J."/>
        </authorList>
    </citation>
    <scope>NUCLEOTIDE SEQUENCE [LARGE SCALE GENOMIC DNA]</scope>
    <source>
        <strain evidence="2">JCM 31696</strain>
    </source>
</reference>
<evidence type="ECO:0000313" key="1">
    <source>
        <dbReference type="EMBL" id="MFD0854019.1"/>
    </source>
</evidence>
<keyword evidence="1" id="KW-0223">Dioxygenase</keyword>
<proteinExistence type="predicted"/>
<feature type="non-terminal residue" evidence="1">
    <location>
        <position position="1"/>
    </location>
</feature>
<accession>A0ABW3CJ64</accession>
<dbReference type="Gene3D" id="2.60.120.620">
    <property type="entry name" value="q2cbj1_9rhob like domain"/>
    <property type="match status" value="1"/>
</dbReference>
<dbReference type="GO" id="GO:0051213">
    <property type="term" value="F:dioxygenase activity"/>
    <property type="evidence" value="ECO:0007669"/>
    <property type="project" value="UniProtKB-KW"/>
</dbReference>
<dbReference type="InterPro" id="IPR008775">
    <property type="entry name" value="Phytyl_CoA_dOase-like"/>
</dbReference>